<dbReference type="Gene3D" id="1.10.510.10">
    <property type="entry name" value="Transferase(Phosphotransferase) domain 1"/>
    <property type="match status" value="1"/>
</dbReference>
<feature type="non-terminal residue" evidence="9">
    <location>
        <position position="699"/>
    </location>
</feature>
<dbReference type="InterPro" id="IPR002110">
    <property type="entry name" value="Ankyrin_rpt"/>
</dbReference>
<protein>
    <submittedName>
        <fullName evidence="9">Ankyrin repeat domain-containing protein 50-like</fullName>
    </submittedName>
</protein>
<evidence type="ECO:0000256" key="1">
    <source>
        <dbReference type="ARBA" id="ARBA00022527"/>
    </source>
</evidence>
<dbReference type="OrthoDB" id="194358at2759"/>
<feature type="repeat" description="ANK" evidence="6">
    <location>
        <begin position="593"/>
        <end position="616"/>
    </location>
</feature>
<dbReference type="PROSITE" id="PS00108">
    <property type="entry name" value="PROTEIN_KINASE_ST"/>
    <property type="match status" value="1"/>
</dbReference>
<dbReference type="SMART" id="SM00248">
    <property type="entry name" value="ANK"/>
    <property type="match status" value="11"/>
</dbReference>
<name>A0A1W0AC15_9STRA</name>
<dbReference type="AlphaFoldDB" id="A0A1W0AC15"/>
<dbReference type="PRINTS" id="PR01415">
    <property type="entry name" value="ANKYRIN"/>
</dbReference>
<dbReference type="SUPFAM" id="SSF48403">
    <property type="entry name" value="Ankyrin repeat"/>
    <property type="match status" value="1"/>
</dbReference>
<dbReference type="InterPro" id="IPR008271">
    <property type="entry name" value="Ser/Thr_kinase_AS"/>
</dbReference>
<dbReference type="Proteomes" id="UP000243217">
    <property type="component" value="Unassembled WGS sequence"/>
</dbReference>
<dbReference type="PROSITE" id="PS00107">
    <property type="entry name" value="PROTEIN_KINASE_ATP"/>
    <property type="match status" value="1"/>
</dbReference>
<evidence type="ECO:0000256" key="6">
    <source>
        <dbReference type="PROSITE-ProRule" id="PRU00023"/>
    </source>
</evidence>
<dbReference type="Pfam" id="PF07714">
    <property type="entry name" value="PK_Tyr_Ser-Thr"/>
    <property type="match status" value="1"/>
</dbReference>
<dbReference type="Pfam" id="PF12796">
    <property type="entry name" value="Ank_2"/>
    <property type="match status" value="3"/>
</dbReference>
<keyword evidence="3 7" id="KW-0547">Nucleotide-binding</keyword>
<dbReference type="PROSITE" id="PS50088">
    <property type="entry name" value="ANK_REPEAT"/>
    <property type="match status" value="9"/>
</dbReference>
<feature type="repeat" description="ANK" evidence="6">
    <location>
        <begin position="297"/>
        <end position="329"/>
    </location>
</feature>
<dbReference type="PRINTS" id="PR00109">
    <property type="entry name" value="TYRKINASE"/>
</dbReference>
<dbReference type="Gene3D" id="1.25.40.20">
    <property type="entry name" value="Ankyrin repeat-containing domain"/>
    <property type="match status" value="5"/>
</dbReference>
<dbReference type="EMBL" id="JNBS01000054">
    <property type="protein sequence ID" value="OQS07843.1"/>
    <property type="molecule type" value="Genomic_DNA"/>
</dbReference>
<dbReference type="Pfam" id="PF13606">
    <property type="entry name" value="Ank_3"/>
    <property type="match status" value="1"/>
</dbReference>
<feature type="repeat" description="ANK" evidence="6">
    <location>
        <begin position="428"/>
        <end position="460"/>
    </location>
</feature>
<sequence>NNETPLTKAIKMCNDELVRIIHKALEKPMHYIKSDELKLNLDKCLGSGSFASVHEGKYKDEIVAIKTIHLNHSLTLKSLEKEINIMQRCRSPYILQLIGVADLDTVAPKLVIPYMDGGDLRSYLDIKQDMENTVITYSSLEIAWVIANGLADIHSCRCIHRDLKSPNVLLSTKHYIKIADLGLTRDVNTTMTRGAGTLYWTAPEVLKGGHYDYSADIYSFGVVLTELDTLALPYSNCDLGLVEFINEVYNGSLRPELSTTCPHWYKNLVNKCIANEPKQRPSAHDRITSYKCMLYEDGATPVYIAAQNGHNDTVQLLFSNGANINKAMNNGWTPLLTAAYNGHKGTSGDTSLNIAARNGKKDIVSLLLSMDASISQTNNVHNTLTPRLTYYDGDTALHLVAENGNKEIVLMLLSNEANIHQANIVNKDGSTPIHLAAYNGHTDIVSLLLSKGANIHQALHNGCTPLYVAAENGYNNTVQLLLSKGANIDQPDIDGATPLYVAAQNGHRNTVLLLISNGANIMQAMNNGCSPLHIAADNGYNNIVSLILSKGGNINQVTNDGATALFIAAQNGNKDIVLSLLSKGANIQLANNDGATPLDIAQQKGHAEIVAILVEHTDMNAYNNDAETSLYIKLITEVIDTVKSRNIVKLKLLLPKCYDPNIADMDGNSLLHLAVEYNHPTILRELVNLPSIQLECYDN</sequence>
<dbReference type="PANTHER" id="PTHR24171">
    <property type="entry name" value="ANKYRIN REPEAT DOMAIN-CONTAINING PROTEIN 39-RELATED"/>
    <property type="match status" value="1"/>
</dbReference>
<evidence type="ECO:0000256" key="2">
    <source>
        <dbReference type="ARBA" id="ARBA00022737"/>
    </source>
</evidence>
<dbReference type="STRING" id="74557.A0A1W0AC15"/>
<evidence type="ECO:0000259" key="8">
    <source>
        <dbReference type="PROSITE" id="PS50011"/>
    </source>
</evidence>
<feature type="binding site" evidence="7">
    <location>
        <position position="66"/>
    </location>
    <ligand>
        <name>ATP</name>
        <dbReference type="ChEBI" id="CHEBI:30616"/>
    </ligand>
</feature>
<keyword evidence="5 6" id="KW-0040">ANK repeat</keyword>
<feature type="repeat" description="ANK" evidence="6">
    <location>
        <begin position="347"/>
        <end position="379"/>
    </location>
</feature>
<keyword evidence="1" id="KW-0723">Serine/threonine-protein kinase</keyword>
<feature type="repeat" description="ANK" evidence="6">
    <location>
        <begin position="527"/>
        <end position="559"/>
    </location>
</feature>
<evidence type="ECO:0000313" key="10">
    <source>
        <dbReference type="Proteomes" id="UP000243217"/>
    </source>
</evidence>
<comment type="caution">
    <text evidence="9">The sequence shown here is derived from an EMBL/GenBank/DDBJ whole genome shotgun (WGS) entry which is preliminary data.</text>
</comment>
<dbReference type="PROSITE" id="PS50297">
    <property type="entry name" value="ANK_REP_REGION"/>
    <property type="match status" value="9"/>
</dbReference>
<dbReference type="InterPro" id="IPR011009">
    <property type="entry name" value="Kinase-like_dom_sf"/>
</dbReference>
<proteinExistence type="predicted"/>
<keyword evidence="1" id="KW-0418">Kinase</keyword>
<organism evidence="9 10">
    <name type="scientific">Thraustotheca clavata</name>
    <dbReference type="NCBI Taxonomy" id="74557"/>
    <lineage>
        <taxon>Eukaryota</taxon>
        <taxon>Sar</taxon>
        <taxon>Stramenopiles</taxon>
        <taxon>Oomycota</taxon>
        <taxon>Saprolegniomycetes</taxon>
        <taxon>Saprolegniales</taxon>
        <taxon>Achlyaceae</taxon>
        <taxon>Thraustotheca</taxon>
    </lineage>
</organism>
<evidence type="ECO:0000313" key="9">
    <source>
        <dbReference type="EMBL" id="OQS07843.1"/>
    </source>
</evidence>
<keyword evidence="1" id="KW-0808">Transferase</keyword>
<dbReference type="InterPro" id="IPR001245">
    <property type="entry name" value="Ser-Thr/Tyr_kinase_cat_dom"/>
</dbReference>
<dbReference type="InterPro" id="IPR017441">
    <property type="entry name" value="Protein_kinase_ATP_BS"/>
</dbReference>
<dbReference type="PANTHER" id="PTHR24171:SF10">
    <property type="entry name" value="ANKYRIN REPEAT DOMAIN-CONTAINING PROTEIN 29-LIKE"/>
    <property type="match status" value="1"/>
</dbReference>
<dbReference type="InterPro" id="IPR000719">
    <property type="entry name" value="Prot_kinase_dom"/>
</dbReference>
<dbReference type="InterPro" id="IPR036770">
    <property type="entry name" value="Ankyrin_rpt-contain_sf"/>
</dbReference>
<reference evidence="9 10" key="1">
    <citation type="journal article" date="2014" name="Genome Biol. Evol.">
        <title>The secreted proteins of Achlya hypogyna and Thraustotheca clavata identify the ancestral oomycete secretome and reveal gene acquisitions by horizontal gene transfer.</title>
        <authorList>
            <person name="Misner I."/>
            <person name="Blouin N."/>
            <person name="Leonard G."/>
            <person name="Richards T.A."/>
            <person name="Lane C.E."/>
        </authorList>
    </citation>
    <scope>NUCLEOTIDE SEQUENCE [LARGE SCALE GENOMIC DNA]</scope>
    <source>
        <strain evidence="9 10">ATCC 34112</strain>
    </source>
</reference>
<dbReference type="SUPFAM" id="SSF56112">
    <property type="entry name" value="Protein kinase-like (PK-like)"/>
    <property type="match status" value="1"/>
</dbReference>
<keyword evidence="4 7" id="KW-0067">ATP-binding</keyword>
<feature type="repeat" description="ANK" evidence="6">
    <location>
        <begin position="560"/>
        <end position="592"/>
    </location>
</feature>
<dbReference type="Pfam" id="PF00023">
    <property type="entry name" value="Ank"/>
    <property type="match status" value="2"/>
</dbReference>
<gene>
    <name evidence="9" type="ORF">THRCLA_00161</name>
</gene>
<dbReference type="PROSITE" id="PS50011">
    <property type="entry name" value="PROTEIN_KINASE_DOM"/>
    <property type="match status" value="1"/>
</dbReference>
<feature type="repeat" description="ANK" evidence="6">
    <location>
        <begin position="461"/>
        <end position="493"/>
    </location>
</feature>
<feature type="domain" description="Protein kinase" evidence="8">
    <location>
        <begin position="39"/>
        <end position="293"/>
    </location>
</feature>
<feature type="repeat" description="ANK" evidence="6">
    <location>
        <begin position="494"/>
        <end position="526"/>
    </location>
</feature>
<evidence type="ECO:0000256" key="7">
    <source>
        <dbReference type="PROSITE-ProRule" id="PRU10141"/>
    </source>
</evidence>
<evidence type="ECO:0000256" key="3">
    <source>
        <dbReference type="ARBA" id="ARBA00022741"/>
    </source>
</evidence>
<feature type="repeat" description="ANK" evidence="6">
    <location>
        <begin position="392"/>
        <end position="424"/>
    </location>
</feature>
<feature type="non-terminal residue" evidence="9">
    <location>
        <position position="1"/>
    </location>
</feature>
<evidence type="ECO:0000256" key="5">
    <source>
        <dbReference type="ARBA" id="ARBA00023043"/>
    </source>
</evidence>
<keyword evidence="10" id="KW-1185">Reference proteome</keyword>
<accession>A0A1W0AC15</accession>
<dbReference type="GO" id="GO:0005524">
    <property type="term" value="F:ATP binding"/>
    <property type="evidence" value="ECO:0007669"/>
    <property type="project" value="UniProtKB-UniRule"/>
</dbReference>
<dbReference type="GO" id="GO:0004674">
    <property type="term" value="F:protein serine/threonine kinase activity"/>
    <property type="evidence" value="ECO:0007669"/>
    <property type="project" value="UniProtKB-KW"/>
</dbReference>
<dbReference type="SMART" id="SM00220">
    <property type="entry name" value="S_TKc"/>
    <property type="match status" value="1"/>
</dbReference>
<evidence type="ECO:0000256" key="4">
    <source>
        <dbReference type="ARBA" id="ARBA00022840"/>
    </source>
</evidence>
<keyword evidence="2" id="KW-0677">Repeat</keyword>